<sequence length="519" mass="57050">MVGEGERMPNGRTGLRSESGHVITKAEGKCKTILEKVKTEQSAKGPIYKQAQELKNNATTLLTAAQSAKKTVESKVTLALEAVVKMDESLKMDLFDVKKKIKDGIKEVINSSGLNDLGENVKTDLVALRGKILGLKEGVDTDRSNVLLKEALSKLDTAKTKFNEDTGKISTETKNLESNFDTHIKTPLKEKLQQVDSAIEQLGEKFEMKNGQKAKNFAEIFKHIKDRVGEIKGNGRQKKGLDGIVARFQTYVREVGNNMKKELATTGTVHAWLDSILKHNGVVVYRLRNINSVNKNALHETFSNQTKEKLRDAKVYIEAERQHPIPHNGTLAERLASLKNLIEKYASVLDGTINNGTNDFVTGLVGMIETQVRNYGTSPPDRTHLTPTVEAVLAALTADARRTAGEINSLLLSGNVAKMLDNMTTVVHGLHGQLDKATAQPVPSGDQPKAGTAQAVDSRLKAVREMVEKELTAKFTEVKKDLQQKVQELPTAVDTFNTAAEKQIKEAAQTAYFPNFLSD</sequence>
<dbReference type="GeneID" id="39874713"/>
<dbReference type="VEuPathDB" id="PiroplasmaDB:BOVATA_024360"/>
<keyword evidence="3" id="KW-1185">Reference proteome</keyword>
<dbReference type="AlphaFoldDB" id="A0A2H6KD81"/>
<feature type="region of interest" description="Disordered" evidence="1">
    <location>
        <begin position="1"/>
        <end position="20"/>
    </location>
</feature>
<evidence type="ECO:0000313" key="2">
    <source>
        <dbReference type="EMBL" id="GBE60943.1"/>
    </source>
</evidence>
<dbReference type="OrthoDB" id="425925at2759"/>
<organism evidence="2 3">
    <name type="scientific">Babesia ovata</name>
    <dbReference type="NCBI Taxonomy" id="189622"/>
    <lineage>
        <taxon>Eukaryota</taxon>
        <taxon>Sar</taxon>
        <taxon>Alveolata</taxon>
        <taxon>Apicomplexa</taxon>
        <taxon>Aconoidasida</taxon>
        <taxon>Piroplasmida</taxon>
        <taxon>Babesiidae</taxon>
        <taxon>Babesia</taxon>
    </lineage>
</organism>
<accession>A0A2H6KD81</accession>
<reference evidence="2 3" key="1">
    <citation type="journal article" date="2017" name="BMC Genomics">
        <title>Whole-genome assembly of Babesia ovata and comparative genomics between closely related pathogens.</title>
        <authorList>
            <person name="Yamagishi J."/>
            <person name="Asada M."/>
            <person name="Hakimi H."/>
            <person name="Tanaka T.Q."/>
            <person name="Sugimoto C."/>
            <person name="Kawazu S."/>
        </authorList>
    </citation>
    <scope>NUCLEOTIDE SEQUENCE [LARGE SCALE GENOMIC DNA]</scope>
    <source>
        <strain evidence="2 3">Miyake</strain>
    </source>
</reference>
<proteinExistence type="predicted"/>
<comment type="caution">
    <text evidence="2">The sequence shown here is derived from an EMBL/GenBank/DDBJ whole genome shotgun (WGS) entry which is preliminary data.</text>
</comment>
<dbReference type="RefSeq" id="XP_028867186.1">
    <property type="nucleotide sequence ID" value="XM_029011353.1"/>
</dbReference>
<name>A0A2H6KD81_9APIC</name>
<protein>
    <submittedName>
        <fullName evidence="2">Extracellular matrix-binding ebh, putative</fullName>
    </submittedName>
</protein>
<dbReference type="Proteomes" id="UP000236319">
    <property type="component" value="Unassembled WGS sequence"/>
</dbReference>
<gene>
    <name evidence="2" type="ORF">BOVATA_024360</name>
</gene>
<evidence type="ECO:0000256" key="1">
    <source>
        <dbReference type="SAM" id="MobiDB-lite"/>
    </source>
</evidence>
<evidence type="ECO:0000313" key="3">
    <source>
        <dbReference type="Proteomes" id="UP000236319"/>
    </source>
</evidence>
<dbReference type="EMBL" id="BDSA01000002">
    <property type="protein sequence ID" value="GBE60943.1"/>
    <property type="molecule type" value="Genomic_DNA"/>
</dbReference>